<dbReference type="AlphaFoldDB" id="A0A139SWM1"/>
<dbReference type="PRINTS" id="PR00778">
    <property type="entry name" value="HTHARSR"/>
</dbReference>
<gene>
    <name evidence="5" type="ORF">AXE65_11155</name>
</gene>
<dbReference type="GO" id="GO:0003677">
    <property type="term" value="F:DNA binding"/>
    <property type="evidence" value="ECO:0007669"/>
    <property type="project" value="UniProtKB-KW"/>
</dbReference>
<keyword evidence="1" id="KW-0805">Transcription regulation</keyword>
<evidence type="ECO:0000313" key="6">
    <source>
        <dbReference type="Proteomes" id="UP000072660"/>
    </source>
</evidence>
<dbReference type="InterPro" id="IPR011991">
    <property type="entry name" value="ArsR-like_HTH"/>
</dbReference>
<dbReference type="CDD" id="cd00090">
    <property type="entry name" value="HTH_ARSR"/>
    <property type="match status" value="1"/>
</dbReference>
<keyword evidence="2" id="KW-0238">DNA-binding</keyword>
<protein>
    <recommendedName>
        <fullName evidence="4">HTH arsR-type domain-containing protein</fullName>
    </recommendedName>
</protein>
<dbReference type="EMBL" id="LSZO01000058">
    <property type="protein sequence ID" value="KXU39007.1"/>
    <property type="molecule type" value="Genomic_DNA"/>
</dbReference>
<name>A0A139SWM1_9GAMM</name>
<dbReference type="InterPro" id="IPR036390">
    <property type="entry name" value="WH_DNA-bd_sf"/>
</dbReference>
<keyword evidence="6" id="KW-1185">Reference proteome</keyword>
<organism evidence="5 6">
    <name type="scientific">Ventosimonas gracilis</name>
    <dbReference type="NCBI Taxonomy" id="1680762"/>
    <lineage>
        <taxon>Bacteria</taxon>
        <taxon>Pseudomonadati</taxon>
        <taxon>Pseudomonadota</taxon>
        <taxon>Gammaproteobacteria</taxon>
        <taxon>Pseudomonadales</taxon>
        <taxon>Ventosimonadaceae</taxon>
        <taxon>Ventosimonas</taxon>
    </lineage>
</organism>
<feature type="domain" description="HTH arsR-type" evidence="4">
    <location>
        <begin position="1"/>
        <end position="84"/>
    </location>
</feature>
<dbReference type="Gene3D" id="1.10.10.10">
    <property type="entry name" value="Winged helix-like DNA-binding domain superfamily/Winged helix DNA-binding domain"/>
    <property type="match status" value="1"/>
</dbReference>
<evidence type="ECO:0000256" key="2">
    <source>
        <dbReference type="ARBA" id="ARBA00023125"/>
    </source>
</evidence>
<dbReference type="PROSITE" id="PS50987">
    <property type="entry name" value="HTH_ARSR_2"/>
    <property type="match status" value="1"/>
</dbReference>
<dbReference type="PANTHER" id="PTHR43132">
    <property type="entry name" value="ARSENICAL RESISTANCE OPERON REPRESSOR ARSR-RELATED"/>
    <property type="match status" value="1"/>
</dbReference>
<evidence type="ECO:0000256" key="1">
    <source>
        <dbReference type="ARBA" id="ARBA00023015"/>
    </source>
</evidence>
<dbReference type="PANTHER" id="PTHR43132:SF6">
    <property type="entry name" value="HTH-TYPE TRANSCRIPTIONAL REPRESSOR CZRA"/>
    <property type="match status" value="1"/>
</dbReference>
<keyword evidence="3" id="KW-0804">Transcription</keyword>
<dbReference type="Proteomes" id="UP000072660">
    <property type="component" value="Unassembled WGS sequence"/>
</dbReference>
<dbReference type="Pfam" id="PF01022">
    <property type="entry name" value="HTH_5"/>
    <property type="match status" value="1"/>
</dbReference>
<dbReference type="InterPro" id="IPR001845">
    <property type="entry name" value="HTH_ArsR_DNA-bd_dom"/>
</dbReference>
<dbReference type="SUPFAM" id="SSF46785">
    <property type="entry name" value="Winged helix' DNA-binding domain"/>
    <property type="match status" value="1"/>
</dbReference>
<dbReference type="SMART" id="SM00418">
    <property type="entry name" value="HTH_ARSR"/>
    <property type="match status" value="1"/>
</dbReference>
<dbReference type="NCBIfam" id="NF033788">
    <property type="entry name" value="HTH_metalloreg"/>
    <property type="match status" value="1"/>
</dbReference>
<dbReference type="GO" id="GO:0003700">
    <property type="term" value="F:DNA-binding transcription factor activity"/>
    <property type="evidence" value="ECO:0007669"/>
    <property type="project" value="InterPro"/>
</dbReference>
<evidence type="ECO:0000259" key="4">
    <source>
        <dbReference type="PROSITE" id="PS50987"/>
    </source>
</evidence>
<evidence type="ECO:0000256" key="3">
    <source>
        <dbReference type="ARBA" id="ARBA00023163"/>
    </source>
</evidence>
<comment type="caution">
    <text evidence="5">The sequence shown here is derived from an EMBL/GenBank/DDBJ whole genome shotgun (WGS) entry which is preliminary data.</text>
</comment>
<proteinExistence type="predicted"/>
<accession>A0A139SWM1</accession>
<dbReference type="InterPro" id="IPR036388">
    <property type="entry name" value="WH-like_DNA-bd_sf"/>
</dbReference>
<reference evidence="5 6" key="1">
    <citation type="submission" date="2016-02" db="EMBL/GenBank/DDBJ databases">
        <authorList>
            <person name="Wen L."/>
            <person name="He K."/>
            <person name="Yang H."/>
        </authorList>
    </citation>
    <scope>NUCLEOTIDE SEQUENCE [LARGE SCALE GENOMIC DNA]</scope>
    <source>
        <strain evidence="5 6">CV58</strain>
    </source>
</reference>
<evidence type="ECO:0000313" key="5">
    <source>
        <dbReference type="EMBL" id="KXU39007.1"/>
    </source>
</evidence>
<sequence length="94" mass="10694">MCQAMADPSRLRLLLWLQQGERCVSELVKLEQAKLSSISARLQRLHSARLVTRRREAKHVFYRLADAHVRHLLGNILHHAAEADSDATFKGEAP</sequence>
<dbReference type="InterPro" id="IPR051011">
    <property type="entry name" value="Metal_resp_trans_reg"/>
</dbReference>